<comment type="subcellular location">
    <subcellularLocation>
        <location evidence="1 8">Cell membrane</location>
        <topology evidence="1 8">Multi-pass membrane protein</topology>
    </subcellularLocation>
</comment>
<dbReference type="RefSeq" id="WP_066537994.1">
    <property type="nucleotide sequence ID" value="NZ_DAMCYT010000063.1"/>
</dbReference>
<feature type="transmembrane region" description="Helical" evidence="8">
    <location>
        <begin position="230"/>
        <end position="247"/>
    </location>
</feature>
<dbReference type="OrthoDB" id="7029178at2"/>
<feature type="transmembrane region" description="Helical" evidence="8">
    <location>
        <begin position="7"/>
        <end position="36"/>
    </location>
</feature>
<dbReference type="Proteomes" id="UP000220246">
    <property type="component" value="Unassembled WGS sequence"/>
</dbReference>
<evidence type="ECO:0000256" key="2">
    <source>
        <dbReference type="ARBA" id="ARBA00009142"/>
    </source>
</evidence>
<feature type="transmembrane region" description="Helical" evidence="8">
    <location>
        <begin position="104"/>
        <end position="122"/>
    </location>
</feature>
<evidence type="ECO:0000256" key="7">
    <source>
        <dbReference type="ARBA" id="ARBA00023136"/>
    </source>
</evidence>
<name>A0A2A7UQK0_COMTR</name>
<evidence type="ECO:0000313" key="9">
    <source>
        <dbReference type="EMBL" id="PEH87558.1"/>
    </source>
</evidence>
<feature type="transmembrane region" description="Helical" evidence="8">
    <location>
        <begin position="134"/>
        <end position="150"/>
    </location>
</feature>
<proteinExistence type="inferred from homology"/>
<sequence length="248" mass="26182">MDVDWSTYGWLIAVVVVASACQNLTGFAFGLIFVGMAGALHLMPIADAANVAGLLSLVNGVVYLRSHPFQPRWDMLKPILASSLIGVVGGLALLHWLSGDLVNVLRMLLGVTIIACAIVLLLQKSQRATLSGPGSMWVAGGLSGLLGGLFSTSGPPMVYHLYRQPLPAALVRQCLLVMFLANTVLRLGIVIPSGGLRWSSLFTAAVAVPVVAGVTWLLAKYPPPLSTRVLQWMVCSLLLVAGVSMLLA</sequence>
<evidence type="ECO:0000256" key="5">
    <source>
        <dbReference type="ARBA" id="ARBA00022692"/>
    </source>
</evidence>
<dbReference type="AlphaFoldDB" id="A0A2A7UQK0"/>
<organism evidence="9 10">
    <name type="scientific">Comamonas terrigena</name>
    <dbReference type="NCBI Taxonomy" id="32013"/>
    <lineage>
        <taxon>Bacteria</taxon>
        <taxon>Pseudomonadati</taxon>
        <taxon>Pseudomonadota</taxon>
        <taxon>Betaproteobacteria</taxon>
        <taxon>Burkholderiales</taxon>
        <taxon>Comamonadaceae</taxon>
        <taxon>Comamonas</taxon>
    </lineage>
</organism>
<feature type="transmembrane region" description="Helical" evidence="8">
    <location>
        <begin position="42"/>
        <end position="64"/>
    </location>
</feature>
<dbReference type="STRING" id="1219032.GCA_001515545_02314"/>
<reference evidence="10" key="1">
    <citation type="submission" date="2017-09" db="EMBL/GenBank/DDBJ databases">
        <title>FDA dAtabase for Regulatory Grade micrObial Sequences (FDA-ARGOS): Supporting development and validation of Infectious Disease Dx tests.</title>
        <authorList>
            <person name="Minogue T."/>
            <person name="Wolcott M."/>
            <person name="Wasieloski L."/>
            <person name="Aguilar W."/>
            <person name="Moore D."/>
            <person name="Tallon L."/>
            <person name="Sadzewicz L."/>
            <person name="Ott S."/>
            <person name="Zhao X."/>
            <person name="Nagaraj S."/>
            <person name="Vavikolanu K."/>
            <person name="Aluvathingal J."/>
            <person name="Nadendla S."/>
            <person name="Sichtig H."/>
        </authorList>
    </citation>
    <scope>NUCLEOTIDE SEQUENCE [LARGE SCALE GENOMIC DNA]</scope>
    <source>
        <strain evidence="10">FDAARGOS_394</strain>
    </source>
</reference>
<dbReference type="InterPro" id="IPR052017">
    <property type="entry name" value="TSUP"/>
</dbReference>
<evidence type="ECO:0000256" key="1">
    <source>
        <dbReference type="ARBA" id="ARBA00004651"/>
    </source>
</evidence>
<feature type="transmembrane region" description="Helical" evidence="8">
    <location>
        <begin position="76"/>
        <end position="98"/>
    </location>
</feature>
<protein>
    <recommendedName>
        <fullName evidence="8">Probable membrane transporter protein</fullName>
    </recommendedName>
</protein>
<accession>A0A2A7UQK0</accession>
<keyword evidence="10" id="KW-1185">Reference proteome</keyword>
<dbReference type="PANTHER" id="PTHR30269">
    <property type="entry name" value="TRANSMEMBRANE PROTEIN YFCA"/>
    <property type="match status" value="1"/>
</dbReference>
<dbReference type="Pfam" id="PF01925">
    <property type="entry name" value="TauE"/>
    <property type="match status" value="1"/>
</dbReference>
<dbReference type="PANTHER" id="PTHR30269:SF37">
    <property type="entry name" value="MEMBRANE TRANSPORTER PROTEIN"/>
    <property type="match status" value="1"/>
</dbReference>
<evidence type="ECO:0000313" key="10">
    <source>
        <dbReference type="Proteomes" id="UP000220246"/>
    </source>
</evidence>
<gene>
    <name evidence="9" type="ORF">CRM82_02105</name>
</gene>
<evidence type="ECO:0000256" key="6">
    <source>
        <dbReference type="ARBA" id="ARBA00022989"/>
    </source>
</evidence>
<evidence type="ECO:0000256" key="4">
    <source>
        <dbReference type="ARBA" id="ARBA00022475"/>
    </source>
</evidence>
<comment type="similarity">
    <text evidence="2 8">Belongs to the 4-toluene sulfonate uptake permease (TSUP) (TC 2.A.102) family.</text>
</comment>
<dbReference type="GO" id="GO:0005886">
    <property type="term" value="C:plasma membrane"/>
    <property type="evidence" value="ECO:0007669"/>
    <property type="project" value="UniProtKB-SubCell"/>
</dbReference>
<dbReference type="EMBL" id="PDEA01000001">
    <property type="protein sequence ID" value="PEH87558.1"/>
    <property type="molecule type" value="Genomic_DNA"/>
</dbReference>
<feature type="transmembrane region" description="Helical" evidence="8">
    <location>
        <begin position="201"/>
        <end position="218"/>
    </location>
</feature>
<evidence type="ECO:0000256" key="8">
    <source>
        <dbReference type="RuleBase" id="RU363041"/>
    </source>
</evidence>
<keyword evidence="3" id="KW-0813">Transport</keyword>
<keyword evidence="4 8" id="KW-1003">Cell membrane</keyword>
<keyword evidence="5 8" id="KW-0812">Transmembrane</keyword>
<keyword evidence="7 8" id="KW-0472">Membrane</keyword>
<dbReference type="InterPro" id="IPR002781">
    <property type="entry name" value="TM_pro_TauE-like"/>
</dbReference>
<feature type="transmembrane region" description="Helical" evidence="8">
    <location>
        <begin position="170"/>
        <end position="189"/>
    </location>
</feature>
<evidence type="ECO:0000256" key="3">
    <source>
        <dbReference type="ARBA" id="ARBA00022448"/>
    </source>
</evidence>
<dbReference type="GeneID" id="80803530"/>
<keyword evidence="6 8" id="KW-1133">Transmembrane helix</keyword>
<comment type="caution">
    <text evidence="9">The sequence shown here is derived from an EMBL/GenBank/DDBJ whole genome shotgun (WGS) entry which is preliminary data.</text>
</comment>